<evidence type="ECO:0000256" key="7">
    <source>
        <dbReference type="RuleBase" id="RU003788"/>
    </source>
</evidence>
<keyword evidence="4 7" id="KW-0378">Hydrolase</keyword>
<evidence type="ECO:0000256" key="6">
    <source>
        <dbReference type="ARBA" id="ARBA00023295"/>
    </source>
</evidence>
<dbReference type="RefSeq" id="WP_238314108.1">
    <property type="nucleotide sequence ID" value="NZ_BPQV01000016.1"/>
</dbReference>
<dbReference type="InterPro" id="IPR034690">
    <property type="entry name" value="Endolysin_T4_type"/>
</dbReference>
<evidence type="ECO:0000313" key="10">
    <source>
        <dbReference type="Proteomes" id="UP001055156"/>
    </source>
</evidence>
<dbReference type="SUPFAM" id="SSF53955">
    <property type="entry name" value="Lysozyme-like"/>
    <property type="match status" value="1"/>
</dbReference>
<comment type="catalytic activity">
    <reaction evidence="1 7">
        <text>Hydrolysis of (1-&gt;4)-beta-linkages between N-acetylmuramic acid and N-acetyl-D-glucosamine residues in a peptidoglycan and between N-acetyl-D-glucosamine residues in chitodextrins.</text>
        <dbReference type="EC" id="3.2.1.17"/>
    </reaction>
</comment>
<keyword evidence="5" id="KW-1035">Host cytoplasm</keyword>
<dbReference type="PANTHER" id="PTHR38107">
    <property type="match status" value="1"/>
</dbReference>
<dbReference type="EMBL" id="BPQV01000016">
    <property type="protein sequence ID" value="GJE29493.1"/>
    <property type="molecule type" value="Genomic_DNA"/>
</dbReference>
<dbReference type="PANTHER" id="PTHR38107:SF3">
    <property type="entry name" value="LYSOZYME RRRD-RELATED"/>
    <property type="match status" value="1"/>
</dbReference>
<evidence type="ECO:0000256" key="5">
    <source>
        <dbReference type="ARBA" id="ARBA00023200"/>
    </source>
</evidence>
<dbReference type="InterPro" id="IPR023347">
    <property type="entry name" value="Lysozyme_dom_sf"/>
</dbReference>
<dbReference type="InterPro" id="IPR023346">
    <property type="entry name" value="Lysozyme-like_dom_sf"/>
</dbReference>
<feature type="region of interest" description="Disordered" evidence="8">
    <location>
        <begin position="154"/>
        <end position="182"/>
    </location>
</feature>
<comment type="similarity">
    <text evidence="7">Belongs to the glycosyl hydrolase 24 family.</text>
</comment>
<organism evidence="9 10">
    <name type="scientific">Methylobacterium organophilum</name>
    <dbReference type="NCBI Taxonomy" id="410"/>
    <lineage>
        <taxon>Bacteria</taxon>
        <taxon>Pseudomonadati</taxon>
        <taxon>Pseudomonadota</taxon>
        <taxon>Alphaproteobacteria</taxon>
        <taxon>Hyphomicrobiales</taxon>
        <taxon>Methylobacteriaceae</taxon>
        <taxon>Methylobacterium</taxon>
    </lineage>
</organism>
<dbReference type="EC" id="3.2.1.17" evidence="7"/>
<accession>A0ABQ4TD18</accession>
<name>A0ABQ4TD18_METOR</name>
<evidence type="ECO:0000256" key="8">
    <source>
        <dbReference type="SAM" id="MobiDB-lite"/>
    </source>
</evidence>
<dbReference type="Pfam" id="PF00959">
    <property type="entry name" value="Phage_lysozyme"/>
    <property type="match status" value="1"/>
</dbReference>
<keyword evidence="3 7" id="KW-0081">Bacteriolytic enzyme</keyword>
<keyword evidence="6 7" id="KW-0326">Glycosidase</keyword>
<feature type="compositionally biased region" description="Pro residues" evidence="8">
    <location>
        <begin position="167"/>
        <end position="177"/>
    </location>
</feature>
<sequence length="195" mass="21202">MELSPIGRAVLVAREGRRLEAYRDSAGIWTIGVGHTAAAGPPVVVPGLTITAQACDALFARDVARYARTVREALAGSPGEDLPQNAFDALVSLCFNIGPTAFLRSTVLRRLRDGDRDGAAQAILMWDRPAALIPRRQGEHDQFRTPYATALPRARRDDRQPVAWPAQAPPAESPPPGAAARPGWLRRALARLFRR</sequence>
<evidence type="ECO:0000256" key="4">
    <source>
        <dbReference type="ARBA" id="ARBA00022801"/>
    </source>
</evidence>
<dbReference type="HAMAP" id="MF_04110">
    <property type="entry name" value="ENDOLYSIN_T4"/>
    <property type="match status" value="1"/>
</dbReference>
<proteinExistence type="inferred from homology"/>
<reference evidence="9" key="2">
    <citation type="submission" date="2021-08" db="EMBL/GenBank/DDBJ databases">
        <authorList>
            <person name="Tani A."/>
            <person name="Ola A."/>
            <person name="Ogura Y."/>
            <person name="Katsura K."/>
            <person name="Hayashi T."/>
        </authorList>
    </citation>
    <scope>NUCLEOTIDE SEQUENCE</scope>
    <source>
        <strain evidence="9">NBRC 15689</strain>
    </source>
</reference>
<protein>
    <recommendedName>
        <fullName evidence="7">Lysozyme</fullName>
        <ecNumber evidence="7">3.2.1.17</ecNumber>
    </recommendedName>
</protein>
<keyword evidence="2 7" id="KW-0929">Antimicrobial</keyword>
<evidence type="ECO:0000256" key="2">
    <source>
        <dbReference type="ARBA" id="ARBA00022529"/>
    </source>
</evidence>
<dbReference type="Proteomes" id="UP001055156">
    <property type="component" value="Unassembled WGS sequence"/>
</dbReference>
<reference evidence="9" key="1">
    <citation type="journal article" date="2021" name="Front. Microbiol.">
        <title>Comprehensive Comparative Genomics and Phenotyping of Methylobacterium Species.</title>
        <authorList>
            <person name="Alessa O."/>
            <person name="Ogura Y."/>
            <person name="Fujitani Y."/>
            <person name="Takami H."/>
            <person name="Hayashi T."/>
            <person name="Sahin N."/>
            <person name="Tani A."/>
        </authorList>
    </citation>
    <scope>NUCLEOTIDE SEQUENCE</scope>
    <source>
        <strain evidence="9">NBRC 15689</strain>
    </source>
</reference>
<keyword evidence="10" id="KW-1185">Reference proteome</keyword>
<dbReference type="InterPro" id="IPR033907">
    <property type="entry name" value="Endolysin_autolysin"/>
</dbReference>
<dbReference type="InterPro" id="IPR051018">
    <property type="entry name" value="Bacteriophage_GH24"/>
</dbReference>
<evidence type="ECO:0000256" key="3">
    <source>
        <dbReference type="ARBA" id="ARBA00022638"/>
    </source>
</evidence>
<evidence type="ECO:0000256" key="1">
    <source>
        <dbReference type="ARBA" id="ARBA00000632"/>
    </source>
</evidence>
<gene>
    <name evidence="9" type="ORF">LKMONMHP_4374</name>
</gene>
<comment type="caution">
    <text evidence="9">The sequence shown here is derived from an EMBL/GenBank/DDBJ whole genome shotgun (WGS) entry which is preliminary data.</text>
</comment>
<dbReference type="Gene3D" id="1.10.530.40">
    <property type="match status" value="1"/>
</dbReference>
<evidence type="ECO:0000313" key="9">
    <source>
        <dbReference type="EMBL" id="GJE29493.1"/>
    </source>
</evidence>
<dbReference type="InterPro" id="IPR002196">
    <property type="entry name" value="Glyco_hydro_24"/>
</dbReference>
<dbReference type="CDD" id="cd00737">
    <property type="entry name" value="lyz_endolysin_autolysin"/>
    <property type="match status" value="1"/>
</dbReference>